<feature type="region of interest" description="Disordered" evidence="1">
    <location>
        <begin position="220"/>
        <end position="249"/>
    </location>
</feature>
<proteinExistence type="predicted"/>
<dbReference type="EMBL" id="JARJCW010000027">
    <property type="protein sequence ID" value="KAJ7210803.1"/>
    <property type="molecule type" value="Genomic_DNA"/>
</dbReference>
<name>A0AAD6YC05_9AGAR</name>
<evidence type="ECO:0000313" key="3">
    <source>
        <dbReference type="Proteomes" id="UP001219525"/>
    </source>
</evidence>
<feature type="compositionally biased region" description="Polar residues" evidence="1">
    <location>
        <begin position="235"/>
        <end position="249"/>
    </location>
</feature>
<protein>
    <submittedName>
        <fullName evidence="2">Uncharacterized protein</fullName>
    </submittedName>
</protein>
<accession>A0AAD6YC05</accession>
<keyword evidence="3" id="KW-1185">Reference proteome</keyword>
<dbReference type="Proteomes" id="UP001219525">
    <property type="component" value="Unassembled WGS sequence"/>
</dbReference>
<sequence length="249" mass="26840">MPHRHRISSKKSDSGPCYKICFEGVNYRGASAEMMAAGRARAYQLCRSPSAAYYDSLSTSRCYPPTSGSIDIEKCIRVAVILAGLPDIKGVLNLRNDRRSTPRTGAGSSSSEVPSRVKDSRTVTAPPRASGDDVVADRIPRRIYTNASVGRGNTMPARDAPELAMMLCQYPGLAARGRAALPRTRPCLRRVSVGVQEERGSPSSVSAGWLVCLRLRASEGGMEGDDEGEKKEPSDSNPTRSPTDQNKPP</sequence>
<feature type="compositionally biased region" description="Polar residues" evidence="1">
    <location>
        <begin position="102"/>
        <end position="113"/>
    </location>
</feature>
<evidence type="ECO:0000256" key="1">
    <source>
        <dbReference type="SAM" id="MobiDB-lite"/>
    </source>
</evidence>
<gene>
    <name evidence="2" type="ORF">GGX14DRAFT_394428</name>
</gene>
<dbReference type="AlphaFoldDB" id="A0AAD6YC05"/>
<comment type="caution">
    <text evidence="2">The sequence shown here is derived from an EMBL/GenBank/DDBJ whole genome shotgun (WGS) entry which is preliminary data.</text>
</comment>
<evidence type="ECO:0000313" key="2">
    <source>
        <dbReference type="EMBL" id="KAJ7210803.1"/>
    </source>
</evidence>
<reference evidence="2" key="1">
    <citation type="submission" date="2023-03" db="EMBL/GenBank/DDBJ databases">
        <title>Massive genome expansion in bonnet fungi (Mycena s.s.) driven by repeated elements and novel gene families across ecological guilds.</title>
        <authorList>
            <consortium name="Lawrence Berkeley National Laboratory"/>
            <person name="Harder C.B."/>
            <person name="Miyauchi S."/>
            <person name="Viragh M."/>
            <person name="Kuo A."/>
            <person name="Thoen E."/>
            <person name="Andreopoulos B."/>
            <person name="Lu D."/>
            <person name="Skrede I."/>
            <person name="Drula E."/>
            <person name="Henrissat B."/>
            <person name="Morin E."/>
            <person name="Kohler A."/>
            <person name="Barry K."/>
            <person name="LaButti K."/>
            <person name="Morin E."/>
            <person name="Salamov A."/>
            <person name="Lipzen A."/>
            <person name="Mereny Z."/>
            <person name="Hegedus B."/>
            <person name="Baldrian P."/>
            <person name="Stursova M."/>
            <person name="Weitz H."/>
            <person name="Taylor A."/>
            <person name="Grigoriev I.V."/>
            <person name="Nagy L.G."/>
            <person name="Martin F."/>
            <person name="Kauserud H."/>
        </authorList>
    </citation>
    <scope>NUCLEOTIDE SEQUENCE</scope>
    <source>
        <strain evidence="2">9144</strain>
    </source>
</reference>
<feature type="region of interest" description="Disordered" evidence="1">
    <location>
        <begin position="96"/>
        <end position="133"/>
    </location>
</feature>
<organism evidence="2 3">
    <name type="scientific">Mycena pura</name>
    <dbReference type="NCBI Taxonomy" id="153505"/>
    <lineage>
        <taxon>Eukaryota</taxon>
        <taxon>Fungi</taxon>
        <taxon>Dikarya</taxon>
        <taxon>Basidiomycota</taxon>
        <taxon>Agaricomycotina</taxon>
        <taxon>Agaricomycetes</taxon>
        <taxon>Agaricomycetidae</taxon>
        <taxon>Agaricales</taxon>
        <taxon>Marasmiineae</taxon>
        <taxon>Mycenaceae</taxon>
        <taxon>Mycena</taxon>
    </lineage>
</organism>